<evidence type="ECO:0000313" key="2">
    <source>
        <dbReference type="EMBL" id="ORA36242.1"/>
    </source>
</evidence>
<evidence type="ECO:0000313" key="3">
    <source>
        <dbReference type="Proteomes" id="UP000192448"/>
    </source>
</evidence>
<sequence length="107" mass="11905">MVDFPSARSRTGGISVTTTERGLPLALKIDAREMNKDPRLLAEEILGLCRLAAARAQVARRRELSAHDVDPVVIRNLQLATEDDLRRAEAATDRDDEVLPDSWLRSV</sequence>
<accession>A0A1X0B1P5</accession>
<keyword evidence="3" id="KW-1185">Reference proteome</keyword>
<proteinExistence type="predicted"/>
<name>A0A1X0B1P5_9MYCO</name>
<organism evidence="2 3">
    <name type="scientific">Mycobacterium aquaticum</name>
    <dbReference type="NCBI Taxonomy" id="1927124"/>
    <lineage>
        <taxon>Bacteria</taxon>
        <taxon>Bacillati</taxon>
        <taxon>Actinomycetota</taxon>
        <taxon>Actinomycetes</taxon>
        <taxon>Mycobacteriales</taxon>
        <taxon>Mycobacteriaceae</taxon>
        <taxon>Mycobacterium</taxon>
    </lineage>
</organism>
<dbReference type="AlphaFoldDB" id="A0A1X0B1P5"/>
<dbReference type="STRING" id="1927124.BST13_11845"/>
<reference evidence="2 3" key="1">
    <citation type="submission" date="2017-02" db="EMBL/GenBank/DDBJ databases">
        <title>The new phylogeny of genus Mycobacterium.</title>
        <authorList>
            <person name="Tortoli E."/>
            <person name="Trovato A."/>
            <person name="Cirillo D.M."/>
        </authorList>
    </citation>
    <scope>NUCLEOTIDE SEQUENCE [LARGE SCALE GENOMIC DNA]</scope>
    <source>
        <strain evidence="2 3">RW6</strain>
    </source>
</reference>
<dbReference type="EMBL" id="MVHF01000009">
    <property type="protein sequence ID" value="ORA36242.1"/>
    <property type="molecule type" value="Genomic_DNA"/>
</dbReference>
<comment type="caution">
    <text evidence="2">The sequence shown here is derived from an EMBL/GenBank/DDBJ whole genome shotgun (WGS) entry which is preliminary data.</text>
</comment>
<dbReference type="Proteomes" id="UP000192448">
    <property type="component" value="Unassembled WGS sequence"/>
</dbReference>
<gene>
    <name evidence="2" type="ORF">BST13_11845</name>
</gene>
<feature type="region of interest" description="Disordered" evidence="1">
    <location>
        <begin position="86"/>
        <end position="107"/>
    </location>
</feature>
<protein>
    <submittedName>
        <fullName evidence="2">Uncharacterized protein</fullName>
    </submittedName>
</protein>
<evidence type="ECO:0000256" key="1">
    <source>
        <dbReference type="SAM" id="MobiDB-lite"/>
    </source>
</evidence>